<reference evidence="4 5" key="1">
    <citation type="submission" date="2020-04" db="EMBL/GenBank/DDBJ databases">
        <authorList>
            <person name="De Canck E."/>
        </authorList>
    </citation>
    <scope>NUCLEOTIDE SEQUENCE [LARGE SCALE GENOMIC DNA]</scope>
    <source>
        <strain evidence="4 5">LMG 3441</strain>
    </source>
</reference>
<organism evidence="4 5">
    <name type="scientific">Achromobacter kerstersii</name>
    <dbReference type="NCBI Taxonomy" id="1353890"/>
    <lineage>
        <taxon>Bacteria</taxon>
        <taxon>Pseudomonadati</taxon>
        <taxon>Pseudomonadota</taxon>
        <taxon>Betaproteobacteria</taxon>
        <taxon>Burkholderiales</taxon>
        <taxon>Alcaligenaceae</taxon>
        <taxon>Achromobacter</taxon>
    </lineage>
</organism>
<dbReference type="InterPro" id="IPR050469">
    <property type="entry name" value="Diguanylate_Cyclase"/>
</dbReference>
<dbReference type="AlphaFoldDB" id="A0A6S7AS73"/>
<dbReference type="GO" id="GO:0043709">
    <property type="term" value="P:cell adhesion involved in single-species biofilm formation"/>
    <property type="evidence" value="ECO:0007669"/>
    <property type="project" value="TreeGrafter"/>
</dbReference>
<dbReference type="PROSITE" id="PS50887">
    <property type="entry name" value="GGDEF"/>
    <property type="match status" value="1"/>
</dbReference>
<comment type="catalytic activity">
    <reaction evidence="2">
        <text>2 GTP = 3',3'-c-di-GMP + 2 diphosphate</text>
        <dbReference type="Rhea" id="RHEA:24898"/>
        <dbReference type="ChEBI" id="CHEBI:33019"/>
        <dbReference type="ChEBI" id="CHEBI:37565"/>
        <dbReference type="ChEBI" id="CHEBI:58805"/>
        <dbReference type="EC" id="2.7.7.65"/>
    </reaction>
</comment>
<evidence type="ECO:0000256" key="1">
    <source>
        <dbReference type="ARBA" id="ARBA00012528"/>
    </source>
</evidence>
<dbReference type="GO" id="GO:1902201">
    <property type="term" value="P:negative regulation of bacterial-type flagellum-dependent cell motility"/>
    <property type="evidence" value="ECO:0007669"/>
    <property type="project" value="TreeGrafter"/>
</dbReference>
<dbReference type="SMART" id="SM00267">
    <property type="entry name" value="GGDEF"/>
    <property type="match status" value="1"/>
</dbReference>
<dbReference type="InterPro" id="IPR000160">
    <property type="entry name" value="GGDEF_dom"/>
</dbReference>
<dbReference type="InterPro" id="IPR043128">
    <property type="entry name" value="Rev_trsase/Diguanyl_cyclase"/>
</dbReference>
<proteinExistence type="predicted"/>
<dbReference type="Pfam" id="PF00990">
    <property type="entry name" value="GGDEF"/>
    <property type="match status" value="1"/>
</dbReference>
<dbReference type="PANTHER" id="PTHR45138:SF9">
    <property type="entry name" value="DIGUANYLATE CYCLASE DGCM-RELATED"/>
    <property type="match status" value="1"/>
</dbReference>
<dbReference type="EMBL" id="CADIJQ010000022">
    <property type="protein sequence ID" value="CAB3744668.1"/>
    <property type="molecule type" value="Genomic_DNA"/>
</dbReference>
<evidence type="ECO:0000313" key="4">
    <source>
        <dbReference type="EMBL" id="CAB3744668.1"/>
    </source>
</evidence>
<gene>
    <name evidence="4" type="primary">cph2</name>
    <name evidence="4" type="ORF">LMG3441_06206</name>
</gene>
<dbReference type="Proteomes" id="UP000494269">
    <property type="component" value="Unassembled WGS sequence"/>
</dbReference>
<dbReference type="GO" id="GO:0005886">
    <property type="term" value="C:plasma membrane"/>
    <property type="evidence" value="ECO:0007669"/>
    <property type="project" value="TreeGrafter"/>
</dbReference>
<keyword evidence="5" id="KW-1185">Reference proteome</keyword>
<accession>A0A6S7AS73</accession>
<dbReference type="GO" id="GO:0052621">
    <property type="term" value="F:diguanylate cyclase activity"/>
    <property type="evidence" value="ECO:0007669"/>
    <property type="project" value="UniProtKB-EC"/>
</dbReference>
<protein>
    <recommendedName>
        <fullName evidence="1">diguanylate cyclase</fullName>
        <ecNumber evidence="1">2.7.7.65</ecNumber>
    </recommendedName>
</protein>
<evidence type="ECO:0000256" key="2">
    <source>
        <dbReference type="ARBA" id="ARBA00034247"/>
    </source>
</evidence>
<evidence type="ECO:0000313" key="5">
    <source>
        <dbReference type="Proteomes" id="UP000494269"/>
    </source>
</evidence>
<name>A0A6S7AS73_9BURK</name>
<dbReference type="EC" id="2.7.7.65" evidence="1"/>
<dbReference type="PANTHER" id="PTHR45138">
    <property type="entry name" value="REGULATORY COMPONENTS OF SENSORY TRANSDUCTION SYSTEM"/>
    <property type="match status" value="1"/>
</dbReference>
<sequence length="107" mass="11330">MKKLALALKNKARRPRDLAARYGGEEFVMLLPHTTLQRAVAIAESIRRAIADWRVPHEDKEGSIVTVSIGAATAIPGQGDAAASLVVAADAAVYRAKAAGRNRVEAA</sequence>
<dbReference type="NCBIfam" id="TIGR00254">
    <property type="entry name" value="GGDEF"/>
    <property type="match status" value="1"/>
</dbReference>
<dbReference type="CDD" id="cd01949">
    <property type="entry name" value="GGDEF"/>
    <property type="match status" value="1"/>
</dbReference>
<dbReference type="Gene3D" id="3.30.70.270">
    <property type="match status" value="1"/>
</dbReference>
<dbReference type="InterPro" id="IPR029787">
    <property type="entry name" value="Nucleotide_cyclase"/>
</dbReference>
<dbReference type="SUPFAM" id="SSF55073">
    <property type="entry name" value="Nucleotide cyclase"/>
    <property type="match status" value="1"/>
</dbReference>
<feature type="domain" description="GGDEF" evidence="3">
    <location>
        <begin position="1"/>
        <end position="107"/>
    </location>
</feature>
<evidence type="ECO:0000259" key="3">
    <source>
        <dbReference type="PROSITE" id="PS50887"/>
    </source>
</evidence>